<dbReference type="EMBL" id="CAXDID020000284">
    <property type="protein sequence ID" value="CAL6070598.1"/>
    <property type="molecule type" value="Genomic_DNA"/>
</dbReference>
<name>A0AA86PXF0_9EUKA</name>
<protein>
    <submittedName>
        <fullName evidence="2">Hypothetical_protein</fullName>
    </submittedName>
</protein>
<proteinExistence type="predicted"/>
<evidence type="ECO:0000313" key="2">
    <source>
        <dbReference type="EMBL" id="CAL6070598.1"/>
    </source>
</evidence>
<accession>A0AA86PXF0</accession>
<sequence length="728" mass="82007">MQQVSQFAVFGFNTQSQDVIDSDIFVTINYSILTGALICLQCNIDIQTSHLQFVAHGIQISAIILKSINIIKLSEVHISFRFQSNLSSGIVNQVNQSITTFSISQSIITGFNYLTSASNGYMCSKLFGDIQVEIFSLYVCVDNTQQFGSSSFTATLTQRETLLCTDICKANNYVTYGLCLKQPEFSQLLQNSTVICEYPFVFNSHMNSCECDFGFFLNVSYCVNVINQFSITQKNATNLESEFRKTEIELKTAFIGLEQLILSNISELTENNQIINNNILNTNQTINKNINEMRTENVNQFNVMTANNEIIHLQATEDLNNVRIILLNSLDTQTTLINENQLNMKNNFTAQKDQITDFRTNISSIMNLVDQRIVNTSNDHKADLISLNTTLKNKLDVQFMLISDNQLSIKNNFTAQKDYVSDFRANLTSILNLVDQHITNISNDHKVDLTNVNQTLNTKLDAQSTLINNNQLFIKNNFTAQKDQISDFIANVTSTFNVVETHIASFQNSNNIDLTNVNTTLKNRIDAQTALITDNQLSIKNNFTAQKDQIQNLKIAIETRFTSLDSQVQTANSKLDDMKVQISGAQTSIETKINTVSTQMNTFATQTQVSELSSIVATQSYLKDVYESLVSAVNGIVAAQDPCKQWPGSVNQGGICKCEFYPITNNKISPRSFFCPNWNSCCYFESFDSINFIAYYKCQGMETMHEQLYVNPTSTDCPGSRQYTNYIQ</sequence>
<organism evidence="1">
    <name type="scientific">Hexamita inflata</name>
    <dbReference type="NCBI Taxonomy" id="28002"/>
    <lineage>
        <taxon>Eukaryota</taxon>
        <taxon>Metamonada</taxon>
        <taxon>Diplomonadida</taxon>
        <taxon>Hexamitidae</taxon>
        <taxon>Hexamitinae</taxon>
        <taxon>Hexamita</taxon>
    </lineage>
</organism>
<keyword evidence="3" id="KW-1185">Reference proteome</keyword>
<reference evidence="1" key="1">
    <citation type="submission" date="2023-06" db="EMBL/GenBank/DDBJ databases">
        <authorList>
            <person name="Kurt Z."/>
        </authorList>
    </citation>
    <scope>NUCLEOTIDE SEQUENCE</scope>
</reference>
<dbReference type="AlphaFoldDB" id="A0AA86PXF0"/>
<evidence type="ECO:0000313" key="3">
    <source>
        <dbReference type="Proteomes" id="UP001642409"/>
    </source>
</evidence>
<evidence type="ECO:0000313" key="1">
    <source>
        <dbReference type="EMBL" id="CAI9945937.1"/>
    </source>
</evidence>
<comment type="caution">
    <text evidence="1">The sequence shown here is derived from an EMBL/GenBank/DDBJ whole genome shotgun (WGS) entry which is preliminary data.</text>
</comment>
<reference evidence="2 3" key="2">
    <citation type="submission" date="2024-07" db="EMBL/GenBank/DDBJ databases">
        <authorList>
            <person name="Akdeniz Z."/>
        </authorList>
    </citation>
    <scope>NUCLEOTIDE SEQUENCE [LARGE SCALE GENOMIC DNA]</scope>
</reference>
<gene>
    <name evidence="1" type="ORF">HINF_LOCUS33582</name>
    <name evidence="2" type="ORF">HINF_LOCUS54615</name>
</gene>
<dbReference type="EMBL" id="CATOUU010000754">
    <property type="protein sequence ID" value="CAI9945937.1"/>
    <property type="molecule type" value="Genomic_DNA"/>
</dbReference>
<dbReference type="Proteomes" id="UP001642409">
    <property type="component" value="Unassembled WGS sequence"/>
</dbReference>